<sequence>MRRLGIPDIRGQRSFVAAVAVDAVGTGLFIPVSLLYFIATTDLSVEQVGLTSSIGALIALPAVLGVGHLVDRVGAKPVLLAANVLMAAGFVGFLFATSFWSVTVLMAVVGVGGAAFWASEAPLVASISQRGERELWFGFLGALRNIGFALGGLVGGLAVTIGTTWAYHAIVVANTASFIGCLLLLLRVPAPTPEKHSDDAAPSWSIALRDAEYRWLIASNVVYALSSLTLNVALPIYAKEVLHLPGWVVGAIFTVNTVLVGFGQGLVVRWMTGRIRYRLAVLSNLAFALGYVLFAGLDVLSIGMASVVIIAVTAVYTIGELVGGPVLTTIAVDSRPDTVRGRYVAAYQLSWMAAGIVAPAAYTWLLSRSSTTLWVALIGMSVIGAAINIGMRSRLPLAAANVTNAAVSEPAEIGCDENTTISGVFTPVRREDTSI</sequence>
<comment type="caution">
    <text evidence="9">The sequence shown here is derived from an EMBL/GenBank/DDBJ whole genome shotgun (WGS) entry which is preliminary data.</text>
</comment>
<feature type="transmembrane region" description="Helical" evidence="7">
    <location>
        <begin position="165"/>
        <end position="186"/>
    </location>
</feature>
<evidence type="ECO:0000313" key="9">
    <source>
        <dbReference type="EMBL" id="TWE12891.1"/>
    </source>
</evidence>
<dbReference type="Pfam" id="PF07690">
    <property type="entry name" value="MFS_1"/>
    <property type="match status" value="1"/>
</dbReference>
<keyword evidence="6 7" id="KW-0472">Membrane</keyword>
<dbReference type="OrthoDB" id="5379144at2"/>
<feature type="transmembrane region" description="Helical" evidence="7">
    <location>
        <begin position="344"/>
        <end position="365"/>
    </location>
</feature>
<dbReference type="Proteomes" id="UP000318297">
    <property type="component" value="Unassembled WGS sequence"/>
</dbReference>
<feature type="transmembrane region" description="Helical" evidence="7">
    <location>
        <begin position="77"/>
        <end position="96"/>
    </location>
</feature>
<feature type="transmembrane region" description="Helical" evidence="7">
    <location>
        <begin position="244"/>
        <end position="267"/>
    </location>
</feature>
<feature type="transmembrane region" description="Helical" evidence="7">
    <location>
        <begin position="102"/>
        <end position="123"/>
    </location>
</feature>
<dbReference type="InterPro" id="IPR050171">
    <property type="entry name" value="MFS_Transporters"/>
</dbReference>
<evidence type="ECO:0000259" key="8">
    <source>
        <dbReference type="PROSITE" id="PS50850"/>
    </source>
</evidence>
<feature type="transmembrane region" description="Helical" evidence="7">
    <location>
        <begin position="215"/>
        <end position="238"/>
    </location>
</feature>
<evidence type="ECO:0000256" key="7">
    <source>
        <dbReference type="SAM" id="Phobius"/>
    </source>
</evidence>
<dbReference type="SUPFAM" id="SSF103473">
    <property type="entry name" value="MFS general substrate transporter"/>
    <property type="match status" value="1"/>
</dbReference>
<dbReference type="Gene3D" id="1.20.1250.20">
    <property type="entry name" value="MFS general substrate transporter like domains"/>
    <property type="match status" value="1"/>
</dbReference>
<protein>
    <submittedName>
        <fullName evidence="9">Sugar phosphate permease</fullName>
    </submittedName>
</protein>
<feature type="transmembrane region" description="Helical" evidence="7">
    <location>
        <begin position="135"/>
        <end position="159"/>
    </location>
</feature>
<feature type="transmembrane region" description="Helical" evidence="7">
    <location>
        <begin position="15"/>
        <end position="38"/>
    </location>
</feature>
<organism evidence="9 10">
    <name type="scientific">Rudaeicoccus suwonensis</name>
    <dbReference type="NCBI Taxonomy" id="657409"/>
    <lineage>
        <taxon>Bacteria</taxon>
        <taxon>Bacillati</taxon>
        <taxon>Actinomycetota</taxon>
        <taxon>Actinomycetes</taxon>
        <taxon>Micrococcales</taxon>
        <taxon>Dermacoccaceae</taxon>
        <taxon>Rudaeicoccus</taxon>
    </lineage>
</organism>
<feature type="transmembrane region" description="Helical" evidence="7">
    <location>
        <begin position="50"/>
        <end position="70"/>
    </location>
</feature>
<evidence type="ECO:0000256" key="6">
    <source>
        <dbReference type="ARBA" id="ARBA00023136"/>
    </source>
</evidence>
<evidence type="ECO:0000313" key="10">
    <source>
        <dbReference type="Proteomes" id="UP000318297"/>
    </source>
</evidence>
<keyword evidence="3" id="KW-1003">Cell membrane</keyword>
<dbReference type="GO" id="GO:0022857">
    <property type="term" value="F:transmembrane transporter activity"/>
    <property type="evidence" value="ECO:0007669"/>
    <property type="project" value="InterPro"/>
</dbReference>
<evidence type="ECO:0000256" key="2">
    <source>
        <dbReference type="ARBA" id="ARBA00022448"/>
    </source>
</evidence>
<reference evidence="9 10" key="1">
    <citation type="submission" date="2019-06" db="EMBL/GenBank/DDBJ databases">
        <title>Sequencing the genomes of 1000 actinobacteria strains.</title>
        <authorList>
            <person name="Klenk H.-P."/>
        </authorList>
    </citation>
    <scope>NUCLEOTIDE SEQUENCE [LARGE SCALE GENOMIC DNA]</scope>
    <source>
        <strain evidence="9 10">DSM 19560</strain>
    </source>
</reference>
<dbReference type="PROSITE" id="PS50850">
    <property type="entry name" value="MFS"/>
    <property type="match status" value="1"/>
</dbReference>
<keyword evidence="4 7" id="KW-0812">Transmembrane</keyword>
<evidence type="ECO:0000256" key="5">
    <source>
        <dbReference type="ARBA" id="ARBA00022989"/>
    </source>
</evidence>
<dbReference type="GO" id="GO:0005886">
    <property type="term" value="C:plasma membrane"/>
    <property type="evidence" value="ECO:0007669"/>
    <property type="project" value="UniProtKB-SubCell"/>
</dbReference>
<gene>
    <name evidence="9" type="ORF">BKA23_1713</name>
</gene>
<keyword evidence="10" id="KW-1185">Reference proteome</keyword>
<keyword evidence="5 7" id="KW-1133">Transmembrane helix</keyword>
<dbReference type="InterPro" id="IPR036259">
    <property type="entry name" value="MFS_trans_sf"/>
</dbReference>
<feature type="transmembrane region" description="Helical" evidence="7">
    <location>
        <begin position="371"/>
        <end position="391"/>
    </location>
</feature>
<evidence type="ECO:0000256" key="3">
    <source>
        <dbReference type="ARBA" id="ARBA00022475"/>
    </source>
</evidence>
<keyword evidence="2" id="KW-0813">Transport</keyword>
<comment type="subcellular location">
    <subcellularLocation>
        <location evidence="1">Cell membrane</location>
        <topology evidence="1">Multi-pass membrane protein</topology>
    </subcellularLocation>
</comment>
<dbReference type="PRINTS" id="PR01035">
    <property type="entry name" value="TCRTETA"/>
</dbReference>
<dbReference type="AlphaFoldDB" id="A0A561EBA7"/>
<dbReference type="InterPro" id="IPR001958">
    <property type="entry name" value="Tet-R_TetA/multi-R_MdtG-like"/>
</dbReference>
<name>A0A561EBA7_9MICO</name>
<dbReference type="RefSeq" id="WP_145227227.1">
    <property type="nucleotide sequence ID" value="NZ_VIVQ01000001.1"/>
</dbReference>
<dbReference type="PANTHER" id="PTHR23517">
    <property type="entry name" value="RESISTANCE PROTEIN MDTM, PUTATIVE-RELATED-RELATED"/>
    <property type="match status" value="1"/>
</dbReference>
<dbReference type="PANTHER" id="PTHR23517:SF2">
    <property type="entry name" value="MULTIDRUG RESISTANCE PROTEIN MDTH"/>
    <property type="match status" value="1"/>
</dbReference>
<dbReference type="InterPro" id="IPR011701">
    <property type="entry name" value="MFS"/>
</dbReference>
<evidence type="ECO:0000256" key="1">
    <source>
        <dbReference type="ARBA" id="ARBA00004651"/>
    </source>
</evidence>
<feature type="domain" description="Major facilitator superfamily (MFS) profile" evidence="8">
    <location>
        <begin position="1"/>
        <end position="396"/>
    </location>
</feature>
<feature type="transmembrane region" description="Helical" evidence="7">
    <location>
        <begin position="279"/>
        <end position="297"/>
    </location>
</feature>
<dbReference type="EMBL" id="VIVQ01000001">
    <property type="protein sequence ID" value="TWE12891.1"/>
    <property type="molecule type" value="Genomic_DNA"/>
</dbReference>
<proteinExistence type="predicted"/>
<dbReference type="InterPro" id="IPR020846">
    <property type="entry name" value="MFS_dom"/>
</dbReference>
<feature type="transmembrane region" description="Helical" evidence="7">
    <location>
        <begin position="303"/>
        <end position="332"/>
    </location>
</feature>
<accession>A0A561EBA7</accession>
<evidence type="ECO:0000256" key="4">
    <source>
        <dbReference type="ARBA" id="ARBA00022692"/>
    </source>
</evidence>